<feature type="compositionally biased region" description="Pro residues" evidence="1">
    <location>
        <begin position="110"/>
        <end position="121"/>
    </location>
</feature>
<dbReference type="AlphaFoldDB" id="A0A840MNC5"/>
<feature type="non-terminal residue" evidence="2">
    <location>
        <position position="580"/>
    </location>
</feature>
<sequence length="580" mass="63760">MIEKWAYPFPLADGKDLSDVQVFFKGLSACEDGFYPIGGQGVWHGGIHFDSNTAQHFKQEGVRCIADGEVVAYRIDGQYPELRFPSAQGVARYATGFVLVRHTLVLPPPPKPVAAPSPTPPAAAGHLPATPTTPPPGAAAAKAPPPKADTLIFFSLYMHLQDKAGYDAHPRQARPVHWPASSDQYQVGTACKDKEDKLAPGQTGLRIRDAAHKIIGLIPQGAQLRLGGPAPNKKAGYVELLAVLSGGEGGTIPTAPAPGQALGYVYQADLEAIRAPAPAAVDGIHLLPQPINVSAGALLGHLGTYQHHQHIHPLPNTQPRPLLHLECFAGDDLPAFLNRSRDRAQQLDAKQHDRLLIEAGVACYQPQAADLTLSADDRVVETTDSPKRGQWAKARRLVRQIVHKSELTDYQPKHKTYRYQGQTVSFTGRFIGPSDTDTTTDSQTATRLGYNRREIWVANGDPLWLERTTLKLGAGERRAWSQFPLQTSQPSPKTLDFSQVYSRAEVDKWPANRQAEDDRQQTWRQLSPETGWICEQGDPKVRWQTKWHWPGFDLIEEHSSAAEQYSRQLDKQGQASSTEA</sequence>
<name>A0A840MNC5_9PROT</name>
<keyword evidence="3" id="KW-1185">Reference proteome</keyword>
<feature type="region of interest" description="Disordered" evidence="1">
    <location>
        <begin position="110"/>
        <end position="144"/>
    </location>
</feature>
<evidence type="ECO:0000313" key="3">
    <source>
        <dbReference type="Proteomes" id="UP000575898"/>
    </source>
</evidence>
<reference evidence="2 3" key="1">
    <citation type="submission" date="2020-08" db="EMBL/GenBank/DDBJ databases">
        <title>Genomic Encyclopedia of Type Strains, Phase IV (KMG-IV): sequencing the most valuable type-strain genomes for metagenomic binning, comparative biology and taxonomic classification.</title>
        <authorList>
            <person name="Goeker M."/>
        </authorList>
    </citation>
    <scope>NUCLEOTIDE SEQUENCE [LARGE SCALE GENOMIC DNA]</scope>
    <source>
        <strain evidence="2 3">DSM 27165</strain>
    </source>
</reference>
<evidence type="ECO:0000256" key="1">
    <source>
        <dbReference type="SAM" id="MobiDB-lite"/>
    </source>
</evidence>
<gene>
    <name evidence="2" type="ORF">HNQ59_003959</name>
</gene>
<dbReference type="Proteomes" id="UP000575898">
    <property type="component" value="Unassembled WGS sequence"/>
</dbReference>
<dbReference type="EMBL" id="JACHHY010000065">
    <property type="protein sequence ID" value="MBB5020634.1"/>
    <property type="molecule type" value="Genomic_DNA"/>
</dbReference>
<organism evidence="2 3">
    <name type="scientific">Chitinivorax tropicus</name>
    <dbReference type="NCBI Taxonomy" id="714531"/>
    <lineage>
        <taxon>Bacteria</taxon>
        <taxon>Pseudomonadati</taxon>
        <taxon>Pseudomonadota</taxon>
        <taxon>Betaproteobacteria</taxon>
        <taxon>Chitinivorax</taxon>
    </lineage>
</organism>
<proteinExistence type="predicted"/>
<comment type="caution">
    <text evidence="2">The sequence shown here is derived from an EMBL/GenBank/DDBJ whole genome shotgun (WGS) entry which is preliminary data.</text>
</comment>
<accession>A0A840MNC5</accession>
<protein>
    <submittedName>
        <fullName evidence="2">Uncharacterized protein</fullName>
    </submittedName>
</protein>
<feature type="compositionally biased region" description="Pro residues" evidence="1">
    <location>
        <begin position="131"/>
        <end position="144"/>
    </location>
</feature>
<evidence type="ECO:0000313" key="2">
    <source>
        <dbReference type="EMBL" id="MBB5020634.1"/>
    </source>
</evidence>